<keyword evidence="2" id="KW-1185">Reference proteome</keyword>
<dbReference type="OrthoDB" id="6153983at2759"/>
<dbReference type="InterPro" id="IPR012337">
    <property type="entry name" value="RNaseH-like_sf"/>
</dbReference>
<organism evidence="3">
    <name type="scientific">Mesocestoides corti</name>
    <name type="common">Flatworm</name>
    <dbReference type="NCBI Taxonomy" id="53468"/>
    <lineage>
        <taxon>Eukaryota</taxon>
        <taxon>Metazoa</taxon>
        <taxon>Spiralia</taxon>
        <taxon>Lophotrochozoa</taxon>
        <taxon>Platyhelminthes</taxon>
        <taxon>Cestoda</taxon>
        <taxon>Eucestoda</taxon>
        <taxon>Cyclophyllidea</taxon>
        <taxon>Mesocestoididae</taxon>
        <taxon>Mesocestoides</taxon>
    </lineage>
</organism>
<dbReference type="Proteomes" id="UP000267029">
    <property type="component" value="Unassembled WGS sequence"/>
</dbReference>
<dbReference type="InterPro" id="IPR036397">
    <property type="entry name" value="RNaseH_sf"/>
</dbReference>
<accession>A0A0R3UQ54</accession>
<evidence type="ECO:0000313" key="2">
    <source>
        <dbReference type="Proteomes" id="UP000267029"/>
    </source>
</evidence>
<dbReference type="SUPFAM" id="SSF53098">
    <property type="entry name" value="Ribonuclease H-like"/>
    <property type="match status" value="1"/>
</dbReference>
<dbReference type="Gene3D" id="3.30.420.10">
    <property type="entry name" value="Ribonuclease H-like superfamily/Ribonuclease H"/>
    <property type="match status" value="1"/>
</dbReference>
<evidence type="ECO:0000313" key="3">
    <source>
        <dbReference type="WBParaSite" id="MCOS_0001000201-mRNA-1"/>
    </source>
</evidence>
<dbReference type="GO" id="GO:0003676">
    <property type="term" value="F:nucleic acid binding"/>
    <property type="evidence" value="ECO:0007669"/>
    <property type="project" value="InterPro"/>
</dbReference>
<gene>
    <name evidence="1" type="ORF">MCOS_LOCUS10003</name>
</gene>
<dbReference type="EMBL" id="UXSR01005928">
    <property type="protein sequence ID" value="VDD84000.1"/>
    <property type="molecule type" value="Genomic_DNA"/>
</dbReference>
<reference evidence="3" key="1">
    <citation type="submission" date="2017-02" db="UniProtKB">
        <authorList>
            <consortium name="WormBaseParasite"/>
        </authorList>
    </citation>
    <scope>IDENTIFICATION</scope>
</reference>
<dbReference type="WBParaSite" id="MCOS_0001000201-mRNA-1">
    <property type="protein sequence ID" value="MCOS_0001000201-mRNA-1"/>
    <property type="gene ID" value="MCOS_0001000201"/>
</dbReference>
<dbReference type="STRING" id="53468.A0A0R3UQ54"/>
<evidence type="ECO:0000313" key="1">
    <source>
        <dbReference type="EMBL" id="VDD84000.1"/>
    </source>
</evidence>
<name>A0A0R3UQ54_MESCO</name>
<protein>
    <submittedName>
        <fullName evidence="3">Integrase catalytic domain-containing protein</fullName>
    </submittedName>
</protein>
<reference evidence="1 2" key="2">
    <citation type="submission" date="2018-10" db="EMBL/GenBank/DDBJ databases">
        <authorList>
            <consortium name="Pathogen Informatics"/>
        </authorList>
    </citation>
    <scope>NUCLEOTIDE SEQUENCE [LARGE SCALE GENOMIC DNA]</scope>
</reference>
<sequence length="205" mass="23451">MGCVKTRTAPYYPVDNGQTEKANRSLLRAFISTVNNDISDQLIPHCLLAYRCTVYRILPCSLDVRSRTPNPLRFTVPTLTPDTTCSQRILKHQKRFYDRTAHGAPYQPENEVRLHQLYPNRGSYTKLDKPYSGPFVVVQSLPNNAYRFRPVSDPFADSLTVHFNRLKSGLEKTHNTGTEDLIPEADIPVHHTVEIPHRNPSPQFH</sequence>
<dbReference type="AlphaFoldDB" id="A0A0R3UQ54"/>
<proteinExistence type="predicted"/>